<dbReference type="GO" id="GO:0006310">
    <property type="term" value="P:DNA recombination"/>
    <property type="evidence" value="ECO:0007669"/>
    <property type="project" value="UniProtKB-KW"/>
</dbReference>
<comment type="caution">
    <text evidence="2">The sequence shown here is derived from an EMBL/GenBank/DDBJ whole genome shotgun (WGS) entry which is preliminary data.</text>
</comment>
<dbReference type="InterPro" id="IPR052925">
    <property type="entry name" value="Phage_Integrase-like_Recomb"/>
</dbReference>
<evidence type="ECO:0000313" key="3">
    <source>
        <dbReference type="Proteomes" id="UP001186944"/>
    </source>
</evidence>
<keyword evidence="3" id="KW-1185">Reference proteome</keyword>
<dbReference type="PANTHER" id="PTHR34605">
    <property type="entry name" value="PHAGE_INTEGRASE DOMAIN-CONTAINING PROTEIN"/>
    <property type="match status" value="1"/>
</dbReference>
<organism evidence="2 3">
    <name type="scientific">Pinctada imbricata</name>
    <name type="common">Atlantic pearl-oyster</name>
    <name type="synonym">Pinctada martensii</name>
    <dbReference type="NCBI Taxonomy" id="66713"/>
    <lineage>
        <taxon>Eukaryota</taxon>
        <taxon>Metazoa</taxon>
        <taxon>Spiralia</taxon>
        <taxon>Lophotrochozoa</taxon>
        <taxon>Mollusca</taxon>
        <taxon>Bivalvia</taxon>
        <taxon>Autobranchia</taxon>
        <taxon>Pteriomorphia</taxon>
        <taxon>Pterioida</taxon>
        <taxon>Pterioidea</taxon>
        <taxon>Pteriidae</taxon>
        <taxon>Pinctada</taxon>
    </lineage>
</organism>
<accession>A0AA89C135</accession>
<dbReference type="Proteomes" id="UP001186944">
    <property type="component" value="Unassembled WGS sequence"/>
</dbReference>
<dbReference type="EMBL" id="VSWD01000005">
    <property type="protein sequence ID" value="KAK3104220.1"/>
    <property type="molecule type" value="Genomic_DNA"/>
</dbReference>
<proteinExistence type="predicted"/>
<protein>
    <recommendedName>
        <fullName evidence="4">Tyr recombinase domain-containing protein</fullName>
    </recommendedName>
</protein>
<dbReference type="SUPFAM" id="SSF56349">
    <property type="entry name" value="DNA breaking-rejoining enzymes"/>
    <property type="match status" value="1"/>
</dbReference>
<dbReference type="GO" id="GO:0015074">
    <property type="term" value="P:DNA integration"/>
    <property type="evidence" value="ECO:0007669"/>
    <property type="project" value="InterPro"/>
</dbReference>
<dbReference type="Gene3D" id="1.10.443.10">
    <property type="entry name" value="Intergrase catalytic core"/>
    <property type="match status" value="1"/>
</dbReference>
<dbReference type="InterPro" id="IPR013762">
    <property type="entry name" value="Integrase-like_cat_sf"/>
</dbReference>
<evidence type="ECO:0000256" key="1">
    <source>
        <dbReference type="ARBA" id="ARBA00023172"/>
    </source>
</evidence>
<dbReference type="GO" id="GO:0003677">
    <property type="term" value="F:DNA binding"/>
    <property type="evidence" value="ECO:0007669"/>
    <property type="project" value="InterPro"/>
</dbReference>
<evidence type="ECO:0008006" key="4">
    <source>
        <dbReference type="Google" id="ProtNLM"/>
    </source>
</evidence>
<sequence>MLSGYQKSQKSCDTRLPITSTILCDLVKSVPFVCESFFSRILIKAMYLLAFYAFLRIGEITIKNGYSAHCIRRDNIVFIFYDDHHKPSGFELSFHSFKHSTGKSKPTLLIKSIQQPEFCPVDSLFKYCNLRDDSPGPLFMFMDGSPVTYNYFNQHLQLSLKWANLDCKVYKGHSFRIGAATTAAALGISDENIQIMGRWHSNAFKKYIRIPSKTLPPYANNM</sequence>
<dbReference type="PANTHER" id="PTHR34605:SF3">
    <property type="entry name" value="P CELL-TYPE AGGLUTINATION PROTEIN MAP4-LIKE-RELATED"/>
    <property type="match status" value="1"/>
</dbReference>
<name>A0AA89C135_PINIB</name>
<reference evidence="2" key="1">
    <citation type="submission" date="2019-08" db="EMBL/GenBank/DDBJ databases">
        <title>The improved chromosome-level genome for the pearl oyster Pinctada fucata martensii using PacBio sequencing and Hi-C.</title>
        <authorList>
            <person name="Zheng Z."/>
        </authorList>
    </citation>
    <scope>NUCLEOTIDE SEQUENCE</scope>
    <source>
        <strain evidence="2">ZZ-2019</strain>
        <tissue evidence="2">Adductor muscle</tissue>
    </source>
</reference>
<gene>
    <name evidence="2" type="ORF">FSP39_025405</name>
</gene>
<dbReference type="AlphaFoldDB" id="A0AA89C135"/>
<keyword evidence="1" id="KW-0233">DNA recombination</keyword>
<dbReference type="InterPro" id="IPR011010">
    <property type="entry name" value="DNA_brk_join_enz"/>
</dbReference>
<evidence type="ECO:0000313" key="2">
    <source>
        <dbReference type="EMBL" id="KAK3104220.1"/>
    </source>
</evidence>